<evidence type="ECO:0000256" key="1">
    <source>
        <dbReference type="ARBA" id="ARBA00023002"/>
    </source>
</evidence>
<feature type="domain" description="Gfo/Idh/MocA-like oxidoreductase N-terminal" evidence="2">
    <location>
        <begin position="14"/>
        <end position="135"/>
    </location>
</feature>
<protein>
    <recommendedName>
        <fullName evidence="2">Gfo/Idh/MocA-like oxidoreductase N-terminal domain-containing protein</fullName>
    </recommendedName>
</protein>
<sequence length="376" mass="41602">MKNTSNATATNSVLRVGIIGTGEVAQTVHLPTLQLCHHLYRVTALCDVSASALSHCATKFNIAKTYTDHRELIHQDDVDLVMILNSDEYHASMAVEAADAGKHVFIEKPMALTESDADAVIAAEKRNGVVIMVGYMRRYAGAVQPLLDIIRGMKTIHYARIRDIIGHNRFFVDQSGTFPIKSSSDIPQDKVIDLLAQGRRMAQEALGKHRASDPVNVKSYRLLAGLSSHDLSLMRELFGGPPIQCLAAGRTHTSDFMHALFQYPQGFNVLYEVGIDNVPLFDAGIEIFGDSKRVKITYDTPYIKGLPIKIAIQEDDGQGGYKETVLRPTYKDPYTLELEALHKAIIGKEPVKTTPSDAKQDLEIFRQIMDKLAPLT</sequence>
<keyword evidence="4" id="KW-1185">Reference proteome</keyword>
<evidence type="ECO:0000313" key="4">
    <source>
        <dbReference type="Proteomes" id="UP000612746"/>
    </source>
</evidence>
<dbReference type="Proteomes" id="UP000612746">
    <property type="component" value="Unassembled WGS sequence"/>
</dbReference>
<dbReference type="Gene3D" id="3.40.50.720">
    <property type="entry name" value="NAD(P)-binding Rossmann-like Domain"/>
    <property type="match status" value="1"/>
</dbReference>
<dbReference type="SUPFAM" id="SSF55347">
    <property type="entry name" value="Glyceraldehyde-3-phosphate dehydrogenase-like, C-terminal domain"/>
    <property type="match status" value="1"/>
</dbReference>
<dbReference type="InterPro" id="IPR036291">
    <property type="entry name" value="NAD(P)-bd_dom_sf"/>
</dbReference>
<dbReference type="GO" id="GO:0000166">
    <property type="term" value="F:nucleotide binding"/>
    <property type="evidence" value="ECO:0007669"/>
    <property type="project" value="InterPro"/>
</dbReference>
<dbReference type="InterPro" id="IPR000683">
    <property type="entry name" value="Gfo/Idh/MocA-like_OxRdtase_N"/>
</dbReference>
<dbReference type="GO" id="GO:0016491">
    <property type="term" value="F:oxidoreductase activity"/>
    <property type="evidence" value="ECO:0007669"/>
    <property type="project" value="UniProtKB-KW"/>
</dbReference>
<dbReference type="Pfam" id="PF01408">
    <property type="entry name" value="GFO_IDH_MocA"/>
    <property type="match status" value="1"/>
</dbReference>
<evidence type="ECO:0000313" key="3">
    <source>
        <dbReference type="EMBL" id="KAG2172981.1"/>
    </source>
</evidence>
<keyword evidence="1" id="KW-0560">Oxidoreductase</keyword>
<dbReference type="SUPFAM" id="SSF51735">
    <property type="entry name" value="NAD(P)-binding Rossmann-fold domains"/>
    <property type="match status" value="1"/>
</dbReference>
<dbReference type="OrthoDB" id="446809at2759"/>
<dbReference type="InterPro" id="IPR050463">
    <property type="entry name" value="Gfo/Idh/MocA_oxidrdct_glycsds"/>
</dbReference>
<name>A0A8H7PGP8_9FUNG</name>
<dbReference type="PANTHER" id="PTHR43818">
    <property type="entry name" value="BCDNA.GH03377"/>
    <property type="match status" value="1"/>
</dbReference>
<dbReference type="AlphaFoldDB" id="A0A8H7PGP8"/>
<dbReference type="Gene3D" id="3.30.360.10">
    <property type="entry name" value="Dihydrodipicolinate Reductase, domain 2"/>
    <property type="match status" value="1"/>
</dbReference>
<accession>A0A8H7PGP8</accession>
<proteinExistence type="predicted"/>
<evidence type="ECO:0000259" key="2">
    <source>
        <dbReference type="Pfam" id="PF01408"/>
    </source>
</evidence>
<comment type="caution">
    <text evidence="3">The sequence shown here is derived from an EMBL/GenBank/DDBJ whole genome shotgun (WGS) entry which is preliminary data.</text>
</comment>
<gene>
    <name evidence="3" type="ORF">INT44_004722</name>
</gene>
<organism evidence="3 4">
    <name type="scientific">Umbelopsis vinacea</name>
    <dbReference type="NCBI Taxonomy" id="44442"/>
    <lineage>
        <taxon>Eukaryota</taxon>
        <taxon>Fungi</taxon>
        <taxon>Fungi incertae sedis</taxon>
        <taxon>Mucoromycota</taxon>
        <taxon>Mucoromycotina</taxon>
        <taxon>Umbelopsidomycetes</taxon>
        <taxon>Umbelopsidales</taxon>
        <taxon>Umbelopsidaceae</taxon>
        <taxon>Umbelopsis</taxon>
    </lineage>
</organism>
<dbReference type="EMBL" id="JAEPRA010000021">
    <property type="protein sequence ID" value="KAG2172981.1"/>
    <property type="molecule type" value="Genomic_DNA"/>
</dbReference>
<reference evidence="3" key="1">
    <citation type="submission" date="2020-12" db="EMBL/GenBank/DDBJ databases">
        <title>Metabolic potential, ecology and presence of endohyphal bacteria is reflected in genomic diversity of Mucoromycotina.</title>
        <authorList>
            <person name="Muszewska A."/>
            <person name="Okrasinska A."/>
            <person name="Steczkiewicz K."/>
            <person name="Drgas O."/>
            <person name="Orlowska M."/>
            <person name="Perlinska-Lenart U."/>
            <person name="Aleksandrzak-Piekarczyk T."/>
            <person name="Szatraj K."/>
            <person name="Zielenkiewicz U."/>
            <person name="Pilsyk S."/>
            <person name="Malc E."/>
            <person name="Mieczkowski P."/>
            <person name="Kruszewska J.S."/>
            <person name="Biernat P."/>
            <person name="Pawlowska J."/>
        </authorList>
    </citation>
    <scope>NUCLEOTIDE SEQUENCE</scope>
    <source>
        <strain evidence="3">WA0000051536</strain>
    </source>
</reference>
<dbReference type="PANTHER" id="PTHR43818:SF11">
    <property type="entry name" value="BCDNA.GH03377"/>
    <property type="match status" value="1"/>
</dbReference>